<sequence length="57" mass="6610">MSFHKFEVLKVISNQKNRPNVGRWGDWLRNEAWARLGFLVERSAANASAKEDSSYEI</sequence>
<organism evidence="1 2">
    <name type="scientific">Sunxiuqinia dokdonensis</name>
    <dbReference type="NCBI Taxonomy" id="1409788"/>
    <lineage>
        <taxon>Bacteria</taxon>
        <taxon>Pseudomonadati</taxon>
        <taxon>Bacteroidota</taxon>
        <taxon>Bacteroidia</taxon>
        <taxon>Marinilabiliales</taxon>
        <taxon>Prolixibacteraceae</taxon>
        <taxon>Sunxiuqinia</taxon>
    </lineage>
</organism>
<comment type="caution">
    <text evidence="1">The sequence shown here is derived from an EMBL/GenBank/DDBJ whole genome shotgun (WGS) entry which is preliminary data.</text>
</comment>
<dbReference type="EMBL" id="LGIA01000009">
    <property type="protein sequence ID" value="KOH47000.1"/>
    <property type="molecule type" value="Genomic_DNA"/>
</dbReference>
<evidence type="ECO:0000313" key="1">
    <source>
        <dbReference type="EMBL" id="KOH47000.1"/>
    </source>
</evidence>
<dbReference type="Proteomes" id="UP000036958">
    <property type="component" value="Unassembled WGS sequence"/>
</dbReference>
<protein>
    <submittedName>
        <fullName evidence="1">Uncharacterized protein</fullName>
    </submittedName>
</protein>
<reference evidence="2" key="1">
    <citation type="submission" date="2015-07" db="EMBL/GenBank/DDBJ databases">
        <title>Genome sequencing of Sunxiuqinia dokdonensis strain SK.</title>
        <authorList>
            <person name="Ahn S."/>
            <person name="Kim B.-C."/>
        </authorList>
    </citation>
    <scope>NUCLEOTIDE SEQUENCE [LARGE SCALE GENOMIC DNA]</scope>
    <source>
        <strain evidence="2">SK</strain>
    </source>
</reference>
<gene>
    <name evidence="1" type="ORF">NC99_01780</name>
</gene>
<dbReference type="AlphaFoldDB" id="A0A0L8VEU3"/>
<accession>A0A0L8VEU3</accession>
<keyword evidence="2" id="KW-1185">Reference proteome</keyword>
<name>A0A0L8VEU3_9BACT</name>
<proteinExistence type="predicted"/>
<evidence type="ECO:0000313" key="2">
    <source>
        <dbReference type="Proteomes" id="UP000036958"/>
    </source>
</evidence>